<feature type="domain" description="4Fe-4S ferredoxin-type" evidence="1">
    <location>
        <begin position="69"/>
        <end position="98"/>
    </location>
</feature>
<reference evidence="2" key="1">
    <citation type="submission" date="2016-03" db="EMBL/GenBank/DDBJ databases">
        <authorList>
            <person name="Borrel G."/>
            <person name="Mccann A."/>
            <person name="O'Toole P.W."/>
        </authorList>
    </citation>
    <scope>NUCLEOTIDE SEQUENCE</scope>
    <source>
        <strain evidence="2">183</strain>
    </source>
</reference>
<organism evidence="2 3">
    <name type="scientific">Candidatus Methanomassiliicoccus intestinalis</name>
    <dbReference type="NCBI Taxonomy" id="1406512"/>
    <lineage>
        <taxon>Archaea</taxon>
        <taxon>Methanobacteriati</taxon>
        <taxon>Thermoplasmatota</taxon>
        <taxon>Thermoplasmata</taxon>
        <taxon>Methanomassiliicoccales</taxon>
        <taxon>Methanomassiliicoccaceae</taxon>
        <taxon>Methanomassiliicoccus</taxon>
    </lineage>
</organism>
<evidence type="ECO:0000313" key="3">
    <source>
        <dbReference type="Proteomes" id="UP000752814"/>
    </source>
</evidence>
<evidence type="ECO:0000313" key="2">
    <source>
        <dbReference type="EMBL" id="TQS82855.1"/>
    </source>
</evidence>
<name>A0A8J8PDQ5_9ARCH</name>
<dbReference type="AlphaFoldDB" id="A0A8J8PDQ5"/>
<dbReference type="InterPro" id="IPR017896">
    <property type="entry name" value="4Fe4S_Fe-S-bd"/>
</dbReference>
<dbReference type="PROSITE" id="PS00198">
    <property type="entry name" value="4FE4S_FER_1"/>
    <property type="match status" value="1"/>
</dbReference>
<gene>
    <name evidence="2" type="ORF">A3207_02595</name>
</gene>
<comment type="caution">
    <text evidence="2">The sequence shown here is derived from an EMBL/GenBank/DDBJ whole genome shotgun (WGS) entry which is preliminary data.</text>
</comment>
<dbReference type="GO" id="GO:0016491">
    <property type="term" value="F:oxidoreductase activity"/>
    <property type="evidence" value="ECO:0007669"/>
    <property type="project" value="UniProtKB-ARBA"/>
</dbReference>
<protein>
    <recommendedName>
        <fullName evidence="1">4Fe-4S ferredoxin-type domain-containing protein</fullName>
    </recommendedName>
</protein>
<proteinExistence type="predicted"/>
<dbReference type="PROSITE" id="PS51379">
    <property type="entry name" value="4FE4S_FER_2"/>
    <property type="match status" value="2"/>
</dbReference>
<dbReference type="EMBL" id="LVVT01000014">
    <property type="protein sequence ID" value="TQS82855.1"/>
    <property type="molecule type" value="Genomic_DNA"/>
</dbReference>
<evidence type="ECO:0000259" key="1">
    <source>
        <dbReference type="PROSITE" id="PS51379"/>
    </source>
</evidence>
<feature type="domain" description="4Fe-4S ferredoxin-type" evidence="1">
    <location>
        <begin position="37"/>
        <end position="68"/>
    </location>
</feature>
<sequence>MGVRVSGINDDYSPIREILYALPRVPKELAVKFAKIPGIHIRANDNCRGCGLCIKREFCKVHAINIIDGKAMIDDRRCRGCTRCVQMCPHDGLEMYGRTAYILDSTKKHVDPVINKMMDDFDKL</sequence>
<dbReference type="Pfam" id="PF12838">
    <property type="entry name" value="Fer4_7"/>
    <property type="match status" value="1"/>
</dbReference>
<dbReference type="InterPro" id="IPR017900">
    <property type="entry name" value="4Fe4S_Fe_S_CS"/>
</dbReference>
<dbReference type="Proteomes" id="UP000752814">
    <property type="component" value="Unassembled WGS sequence"/>
</dbReference>
<accession>A0A8J8PDQ5</accession>
<dbReference type="SUPFAM" id="SSF54862">
    <property type="entry name" value="4Fe-4S ferredoxins"/>
    <property type="match status" value="1"/>
</dbReference>
<dbReference type="Gene3D" id="3.30.70.20">
    <property type="match status" value="1"/>
</dbReference>